<dbReference type="SUPFAM" id="SSF47144">
    <property type="entry name" value="HSC20 (HSCB), C-terminal oligomerisation domain"/>
    <property type="match status" value="1"/>
</dbReference>
<dbReference type="SUPFAM" id="SSF46565">
    <property type="entry name" value="Chaperone J-domain"/>
    <property type="match status" value="1"/>
</dbReference>
<dbReference type="Pfam" id="PF07743">
    <property type="entry name" value="HSCB_C"/>
    <property type="match status" value="1"/>
</dbReference>
<dbReference type="EMBL" id="JBDPZD010000003">
    <property type="protein sequence ID" value="MEO3692337.1"/>
    <property type="molecule type" value="Genomic_DNA"/>
</dbReference>
<evidence type="ECO:0000313" key="6">
    <source>
        <dbReference type="Proteomes" id="UP001495147"/>
    </source>
</evidence>
<dbReference type="Gene3D" id="1.10.287.110">
    <property type="entry name" value="DnaJ domain"/>
    <property type="match status" value="1"/>
</dbReference>
<evidence type="ECO:0000256" key="3">
    <source>
        <dbReference type="HAMAP-Rule" id="MF_00682"/>
    </source>
</evidence>
<comment type="subunit">
    <text evidence="3">Interacts with HscA and stimulates its ATPase activity.</text>
</comment>
<reference evidence="5 6" key="1">
    <citation type="submission" date="2024-05" db="EMBL/GenBank/DDBJ databases">
        <title>Roseateles sp. DJS-2-20 16S ribosomal RNA gene Genome sequencing and assembly.</title>
        <authorList>
            <person name="Woo H."/>
        </authorList>
    </citation>
    <scope>NUCLEOTIDE SEQUENCE [LARGE SCALE GENOMIC DNA]</scope>
    <source>
        <strain evidence="5 6">DJS-2-20</strain>
    </source>
</reference>
<dbReference type="InterPro" id="IPR036386">
    <property type="entry name" value="HscB_C_sf"/>
</dbReference>
<dbReference type="PANTHER" id="PTHR14021">
    <property type="entry name" value="IRON-SULFUR CLUSTER CO-CHAPERONE PROTEIN HSCB"/>
    <property type="match status" value="1"/>
</dbReference>
<feature type="domain" description="Co-chaperone HscB C-terminal oligomerisation" evidence="4">
    <location>
        <begin position="91"/>
        <end position="163"/>
    </location>
</feature>
<dbReference type="PANTHER" id="PTHR14021:SF15">
    <property type="entry name" value="IRON-SULFUR CLUSTER CO-CHAPERONE PROTEIN HSCB"/>
    <property type="match status" value="1"/>
</dbReference>
<proteinExistence type="inferred from homology"/>
<evidence type="ECO:0000256" key="1">
    <source>
        <dbReference type="ARBA" id="ARBA00010476"/>
    </source>
</evidence>
<dbReference type="HAMAP" id="MF_00682">
    <property type="entry name" value="HscB"/>
    <property type="match status" value="1"/>
</dbReference>
<dbReference type="InterPro" id="IPR036869">
    <property type="entry name" value="J_dom_sf"/>
</dbReference>
<dbReference type="RefSeq" id="WP_347705157.1">
    <property type="nucleotide sequence ID" value="NZ_JBDPZD010000003.1"/>
</dbReference>
<dbReference type="NCBIfam" id="TIGR00714">
    <property type="entry name" value="hscB"/>
    <property type="match status" value="1"/>
</dbReference>
<comment type="similarity">
    <text evidence="1 3">Belongs to the HscB family.</text>
</comment>
<keyword evidence="2 3" id="KW-0143">Chaperone</keyword>
<evidence type="ECO:0000313" key="5">
    <source>
        <dbReference type="EMBL" id="MEO3692337.1"/>
    </source>
</evidence>
<keyword evidence="6" id="KW-1185">Reference proteome</keyword>
<protein>
    <recommendedName>
        <fullName evidence="3">Co-chaperone protein HscB homolog</fullName>
    </recommendedName>
</protein>
<name>A0ABV0G3L8_9BURK</name>
<comment type="function">
    <text evidence="3">Co-chaperone involved in the maturation of iron-sulfur cluster-containing proteins. Seems to help targeting proteins to be folded toward HscA.</text>
</comment>
<evidence type="ECO:0000259" key="4">
    <source>
        <dbReference type="Pfam" id="PF07743"/>
    </source>
</evidence>
<organism evidence="5 6">
    <name type="scientific">Roseateles paludis</name>
    <dbReference type="NCBI Taxonomy" id="3145238"/>
    <lineage>
        <taxon>Bacteria</taxon>
        <taxon>Pseudomonadati</taxon>
        <taxon>Pseudomonadota</taxon>
        <taxon>Betaproteobacteria</taxon>
        <taxon>Burkholderiales</taxon>
        <taxon>Sphaerotilaceae</taxon>
        <taxon>Roseateles</taxon>
    </lineage>
</organism>
<sequence length="173" mass="19519">MRLDDNDFHLFGLPERFEQSRADIDARWKALQSEVHPDRFAAHGAAAQRLAMQWAVRVNEARQRLLDPLARAAYLCELRGAAIGAESNTRMPASFLMEQMEWREALDEASDTAALEAVLDRTLDREAAMVAELQRLLDVANDAPAAAEQVRALMFIRRFRADAEARLVALEND</sequence>
<evidence type="ECO:0000256" key="2">
    <source>
        <dbReference type="ARBA" id="ARBA00023186"/>
    </source>
</evidence>
<dbReference type="InterPro" id="IPR009073">
    <property type="entry name" value="HscB_oligo_C"/>
</dbReference>
<gene>
    <name evidence="3 5" type="primary">hscB</name>
    <name evidence="5" type="ORF">ABDJ85_12725</name>
</gene>
<dbReference type="Gene3D" id="1.20.1280.20">
    <property type="entry name" value="HscB, C-terminal domain"/>
    <property type="match status" value="1"/>
</dbReference>
<comment type="caution">
    <text evidence="5">The sequence shown here is derived from an EMBL/GenBank/DDBJ whole genome shotgun (WGS) entry which is preliminary data.</text>
</comment>
<dbReference type="InterPro" id="IPR004640">
    <property type="entry name" value="HscB"/>
</dbReference>
<dbReference type="Proteomes" id="UP001495147">
    <property type="component" value="Unassembled WGS sequence"/>
</dbReference>
<accession>A0ABV0G3L8</accession>